<gene>
    <name evidence="1" type="ORF">DPMN_080703</name>
</gene>
<reference evidence="1" key="2">
    <citation type="submission" date="2020-11" db="EMBL/GenBank/DDBJ databases">
        <authorList>
            <person name="McCartney M.A."/>
            <person name="Auch B."/>
            <person name="Kono T."/>
            <person name="Mallez S."/>
            <person name="Becker A."/>
            <person name="Gohl D.M."/>
            <person name="Silverstein K.A.T."/>
            <person name="Koren S."/>
            <person name="Bechman K.B."/>
            <person name="Herman A."/>
            <person name="Abrahante J.E."/>
            <person name="Garbe J."/>
        </authorList>
    </citation>
    <scope>NUCLEOTIDE SEQUENCE</scope>
    <source>
        <strain evidence="1">Duluth1</strain>
        <tissue evidence="1">Whole animal</tissue>
    </source>
</reference>
<reference evidence="1" key="1">
    <citation type="journal article" date="2019" name="bioRxiv">
        <title>The Genome of the Zebra Mussel, Dreissena polymorpha: A Resource for Invasive Species Research.</title>
        <authorList>
            <person name="McCartney M.A."/>
            <person name="Auch B."/>
            <person name="Kono T."/>
            <person name="Mallez S."/>
            <person name="Zhang Y."/>
            <person name="Obille A."/>
            <person name="Becker A."/>
            <person name="Abrahante J.E."/>
            <person name="Garbe J."/>
            <person name="Badalamenti J.P."/>
            <person name="Herman A."/>
            <person name="Mangelson H."/>
            <person name="Liachko I."/>
            <person name="Sullivan S."/>
            <person name="Sone E.D."/>
            <person name="Koren S."/>
            <person name="Silverstein K.A.T."/>
            <person name="Beckman K.B."/>
            <person name="Gohl D.M."/>
        </authorList>
    </citation>
    <scope>NUCLEOTIDE SEQUENCE</scope>
    <source>
        <strain evidence="1">Duluth1</strain>
        <tissue evidence="1">Whole animal</tissue>
    </source>
</reference>
<accession>A0A9D3YW65</accession>
<keyword evidence="2" id="KW-1185">Reference proteome</keyword>
<sequence length="61" mass="6958">MEGFRLLSIKLAVHWKESIYRFLGSFTQNTKRQRVLPSDGRSIYEMGRVHSITIAESGSDG</sequence>
<dbReference type="EMBL" id="JAIWYP010000015">
    <property type="protein sequence ID" value="KAH3705626.1"/>
    <property type="molecule type" value="Genomic_DNA"/>
</dbReference>
<proteinExistence type="predicted"/>
<evidence type="ECO:0000313" key="2">
    <source>
        <dbReference type="Proteomes" id="UP000828390"/>
    </source>
</evidence>
<dbReference type="Proteomes" id="UP000828390">
    <property type="component" value="Unassembled WGS sequence"/>
</dbReference>
<dbReference type="AlphaFoldDB" id="A0A9D3YW65"/>
<organism evidence="1 2">
    <name type="scientific">Dreissena polymorpha</name>
    <name type="common">Zebra mussel</name>
    <name type="synonym">Mytilus polymorpha</name>
    <dbReference type="NCBI Taxonomy" id="45954"/>
    <lineage>
        <taxon>Eukaryota</taxon>
        <taxon>Metazoa</taxon>
        <taxon>Spiralia</taxon>
        <taxon>Lophotrochozoa</taxon>
        <taxon>Mollusca</taxon>
        <taxon>Bivalvia</taxon>
        <taxon>Autobranchia</taxon>
        <taxon>Heteroconchia</taxon>
        <taxon>Euheterodonta</taxon>
        <taxon>Imparidentia</taxon>
        <taxon>Neoheterodontei</taxon>
        <taxon>Myida</taxon>
        <taxon>Dreissenoidea</taxon>
        <taxon>Dreissenidae</taxon>
        <taxon>Dreissena</taxon>
    </lineage>
</organism>
<protein>
    <submittedName>
        <fullName evidence="1">Uncharacterized protein</fullName>
    </submittedName>
</protein>
<name>A0A9D3YW65_DREPO</name>
<comment type="caution">
    <text evidence="1">The sequence shown here is derived from an EMBL/GenBank/DDBJ whole genome shotgun (WGS) entry which is preliminary data.</text>
</comment>
<evidence type="ECO:0000313" key="1">
    <source>
        <dbReference type="EMBL" id="KAH3705626.1"/>
    </source>
</evidence>